<keyword evidence="3" id="KW-1185">Reference proteome</keyword>
<accession>A0A067QA76</accession>
<feature type="non-terminal residue" evidence="2">
    <location>
        <position position="1"/>
    </location>
</feature>
<dbReference type="Proteomes" id="UP000027265">
    <property type="component" value="Unassembled WGS sequence"/>
</dbReference>
<evidence type="ECO:0000313" key="3">
    <source>
        <dbReference type="Proteomes" id="UP000027265"/>
    </source>
</evidence>
<dbReference type="InParanoid" id="A0A067QA76"/>
<reference evidence="3" key="1">
    <citation type="journal article" date="2014" name="Proc. Natl. Acad. Sci. U.S.A.">
        <title>Extensive sampling of basidiomycete genomes demonstrates inadequacy of the white-rot/brown-rot paradigm for wood decay fungi.</title>
        <authorList>
            <person name="Riley R."/>
            <person name="Salamov A.A."/>
            <person name="Brown D.W."/>
            <person name="Nagy L.G."/>
            <person name="Floudas D."/>
            <person name="Held B.W."/>
            <person name="Levasseur A."/>
            <person name="Lombard V."/>
            <person name="Morin E."/>
            <person name="Otillar R."/>
            <person name="Lindquist E.A."/>
            <person name="Sun H."/>
            <person name="LaButti K.M."/>
            <person name="Schmutz J."/>
            <person name="Jabbour D."/>
            <person name="Luo H."/>
            <person name="Baker S.E."/>
            <person name="Pisabarro A.G."/>
            <person name="Walton J.D."/>
            <person name="Blanchette R.A."/>
            <person name="Henrissat B."/>
            <person name="Martin F."/>
            <person name="Cullen D."/>
            <person name="Hibbett D.S."/>
            <person name="Grigoriev I.V."/>
        </authorList>
    </citation>
    <scope>NUCLEOTIDE SEQUENCE [LARGE SCALE GENOMIC DNA]</scope>
    <source>
        <strain evidence="3">MUCL 33604</strain>
    </source>
</reference>
<dbReference type="Pfam" id="PF13352">
    <property type="entry name" value="DUF4100"/>
    <property type="match status" value="1"/>
</dbReference>
<proteinExistence type="predicted"/>
<evidence type="ECO:0000259" key="1">
    <source>
        <dbReference type="Pfam" id="PF13352"/>
    </source>
</evidence>
<feature type="domain" description="DUF4100" evidence="1">
    <location>
        <begin position="7"/>
        <end position="53"/>
    </location>
</feature>
<evidence type="ECO:0000313" key="2">
    <source>
        <dbReference type="EMBL" id="KDQ63879.1"/>
    </source>
</evidence>
<dbReference type="AlphaFoldDB" id="A0A067QA76"/>
<organism evidence="2 3">
    <name type="scientific">Jaapia argillacea MUCL 33604</name>
    <dbReference type="NCBI Taxonomy" id="933084"/>
    <lineage>
        <taxon>Eukaryota</taxon>
        <taxon>Fungi</taxon>
        <taxon>Dikarya</taxon>
        <taxon>Basidiomycota</taxon>
        <taxon>Agaricomycotina</taxon>
        <taxon>Agaricomycetes</taxon>
        <taxon>Agaricomycetidae</taxon>
        <taxon>Jaapiales</taxon>
        <taxon>Jaapiaceae</taxon>
        <taxon>Jaapia</taxon>
    </lineage>
</organism>
<dbReference type="InterPro" id="IPR025165">
    <property type="entry name" value="DUF4100"/>
</dbReference>
<name>A0A067QA76_9AGAM</name>
<dbReference type="HOGENOM" id="CLU_2256427_0_0_1"/>
<dbReference type="EMBL" id="KL197710">
    <property type="protein sequence ID" value="KDQ63879.1"/>
    <property type="molecule type" value="Genomic_DNA"/>
</dbReference>
<sequence>RPQPHKSAVSELVEASKVLKKLLNTPLTLSVGKVIGLSKEVAGKLQEAMWIRKPEKDVEDAKVAFVETRDKAELVNLKVMVQGNEIDAEYCELRHVGRIYQVAD</sequence>
<protein>
    <recommendedName>
        <fullName evidence="1">DUF4100 domain-containing protein</fullName>
    </recommendedName>
</protein>
<gene>
    <name evidence="2" type="ORF">JAAARDRAFT_120762</name>
</gene>
<dbReference type="OrthoDB" id="5535068at2759"/>